<feature type="transmembrane region" description="Helical" evidence="4">
    <location>
        <begin position="1151"/>
        <end position="1176"/>
    </location>
</feature>
<evidence type="ECO:0000313" key="8">
    <source>
        <dbReference type="Proteomes" id="UP000041254"/>
    </source>
</evidence>
<dbReference type="SUPFAM" id="SSF117281">
    <property type="entry name" value="Kelch motif"/>
    <property type="match status" value="1"/>
</dbReference>
<feature type="region of interest" description="Disordered" evidence="3">
    <location>
        <begin position="1216"/>
        <end position="1296"/>
    </location>
</feature>
<name>A0A0G4GRE8_VITBC</name>
<keyword evidence="4" id="KW-0812">Transmembrane</keyword>
<keyword evidence="2" id="KW-0677">Repeat</keyword>
<organism evidence="7 8">
    <name type="scientific">Vitrella brassicaformis (strain CCMP3155)</name>
    <dbReference type="NCBI Taxonomy" id="1169540"/>
    <lineage>
        <taxon>Eukaryota</taxon>
        <taxon>Sar</taxon>
        <taxon>Alveolata</taxon>
        <taxon>Colpodellida</taxon>
        <taxon>Vitrellaceae</taxon>
        <taxon>Vitrella</taxon>
    </lineage>
</organism>
<keyword evidence="8" id="KW-1185">Reference proteome</keyword>
<protein>
    <recommendedName>
        <fullName evidence="6">Tyrosine-protein kinase ephrin type A/B receptor-like domain-containing protein</fullName>
    </recommendedName>
</protein>
<dbReference type="SUPFAM" id="SSF50965">
    <property type="entry name" value="Galactose oxidase, central domain"/>
    <property type="match status" value="1"/>
</dbReference>
<evidence type="ECO:0000256" key="2">
    <source>
        <dbReference type="ARBA" id="ARBA00022737"/>
    </source>
</evidence>
<evidence type="ECO:0000256" key="1">
    <source>
        <dbReference type="ARBA" id="ARBA00022441"/>
    </source>
</evidence>
<dbReference type="CDD" id="cd00185">
    <property type="entry name" value="TNFRSF"/>
    <property type="match status" value="1"/>
</dbReference>
<reference evidence="7 8" key="1">
    <citation type="submission" date="2014-11" db="EMBL/GenBank/DDBJ databases">
        <authorList>
            <person name="Zhu J."/>
            <person name="Qi W."/>
            <person name="Song R."/>
        </authorList>
    </citation>
    <scope>NUCLEOTIDE SEQUENCE [LARGE SCALE GENOMIC DNA]</scope>
</reference>
<feature type="signal peptide" evidence="5">
    <location>
        <begin position="1"/>
        <end position="22"/>
    </location>
</feature>
<dbReference type="PANTHER" id="PTHR46093:SF18">
    <property type="entry name" value="FIBRONECTIN TYPE-III DOMAIN-CONTAINING PROTEIN"/>
    <property type="match status" value="1"/>
</dbReference>
<dbReference type="Pfam" id="PF24681">
    <property type="entry name" value="Kelch_KLHDC2_KLHL20_DRC7"/>
    <property type="match status" value="1"/>
</dbReference>
<keyword evidence="5" id="KW-0732">Signal</keyword>
<dbReference type="Gene3D" id="2.10.50.10">
    <property type="entry name" value="Tumor Necrosis Factor Receptor, subunit A, domain 2"/>
    <property type="match status" value="1"/>
</dbReference>
<sequence length="1345" mass="145699">MRSPPSVCLAAVLAALLRPTGGAAVTEVYLATAEGLGSGETRTYQLAVGEGGQLPFGDGYLDLRVEIAVTKSRDCERGNPPVCSRALLAHGSLVPAPAKPHNDTTFDTKSLTRHAVYQDDRSLVITWSACSWARMQAGRVALRVVVGAWGGEHVINIRAMLADNRPYSLLCPGPLPLVRHSHTLDAVGPQVIVFGGKDDTGEATNDLWRLNYTLIGDGALAHVDPLSMVWESLDDVYGIFLRPPSRHGHVSVVSERGVLLIYGGKAGDVVLDDMWAIQLLTPQEGGNGATPFKWFPLPPLTSARPPPLVHTAATTIGPRLYVFGGEATQRNLTNHLWTADLSTVFDGWSAAGPKGVEWELVAVDERRPTPVARMGHSMVPALSPPQILSAIKKRINDTQSPAHQGEDLLQQKGLLVFGGRTANTMATNDLWFLMHNDTGPSVWFQVKEPIPPNARVSSPPSLAFHSSVALNERSFTLIGGMRGDNGRHGGRNHDAGTVSSQMWAYVNGTFTLTHTSALPPVIAPDQYRVKAAAAYVPPIGKVLIHGGGWTVPSSEHSSLLRQLRGADTSPGMADMRATVDHKHPPTMHSSVLVVYQDACTPANDQDCTVCGTGSRAVPYPVSDANDTSFAEHFPWVGNTSDASACVPCPPGHYHNHNHSDINNDDGDGEVECVPCPAGFYQPFRGQWSSSSCLPCPRGTHAKEAGTATCKACGGNIWCPLGSSEPLEKIDPANSIVYQHDEPHAASLHESHLLWQVSTFSVGLIVLAASLCVLNLLHVKAPKRVNSWMRQIDSRAITGVIFPSEAGGVCTLVYTVLAVCIILLVFMQQLFFNYSSTDFDSDFHVRAVFVGYPGPCEASNTTRVTQLTDQGGGGHAHQHPEDHRARIVPIHSYLTYRAHDASFRLNHLQTQRKWSILPAVLPFIVSVDTRRQQRDDNQVVGEGEAIDVTSEDEKRPPKMEWRCGQEARITALGLVPKNISTASSVSCAQIGPQQCVVEWSCRDCGVFDQRLHLNIALSHHTFAAAQAIQWEVMTVWRESGSSTATTSTPVEAFSTLNSTFVGSDPNNVLRGEDPTVLRLTLVPTDYENQRLGVHENGFLLQYIASREGSATDGVHFHSSGDGPSTVQFRIELTVSPFLYRLLLTQTKTFFDYLAQVLGLLSGMSLLVRVLVSFWLSIPRERRKTMTKYWGESNSLMLWLVRRLCACVDDVDRTDPSAETPSHLYQLCPSPSSPPPPLPAPPAIITMARSHSDPAMETPRATAAPTNGVTHRQTTGREQEPLIEHRAGPQSKAAMAGGSAGGWLSVFSFGRQGQQGEGGGSWQRVTQREAAEEDAAVRCAEGEGTAA</sequence>
<feature type="chain" id="PRO_5005191070" description="Tyrosine-protein kinase ephrin type A/B receptor-like domain-containing protein" evidence="5">
    <location>
        <begin position="23"/>
        <end position="1345"/>
    </location>
</feature>
<evidence type="ECO:0000256" key="4">
    <source>
        <dbReference type="SAM" id="Phobius"/>
    </source>
</evidence>
<dbReference type="InterPro" id="IPR015915">
    <property type="entry name" value="Kelch-typ_b-propeller"/>
</dbReference>
<feature type="compositionally biased region" description="Basic and acidic residues" evidence="3">
    <location>
        <begin position="1273"/>
        <end position="1285"/>
    </location>
</feature>
<evidence type="ECO:0000259" key="6">
    <source>
        <dbReference type="Pfam" id="PF07699"/>
    </source>
</evidence>
<dbReference type="Pfam" id="PF07699">
    <property type="entry name" value="Ephrin_rec_like"/>
    <property type="match status" value="1"/>
</dbReference>
<dbReference type="InterPro" id="IPR009030">
    <property type="entry name" value="Growth_fac_rcpt_cys_sf"/>
</dbReference>
<dbReference type="Gene3D" id="2.120.10.80">
    <property type="entry name" value="Kelch-type beta propeller"/>
    <property type="match status" value="2"/>
</dbReference>
<dbReference type="Proteomes" id="UP000041254">
    <property type="component" value="Unassembled WGS sequence"/>
</dbReference>
<feature type="compositionally biased region" description="Polar residues" evidence="3">
    <location>
        <begin position="1262"/>
        <end position="1271"/>
    </location>
</feature>
<evidence type="ECO:0000256" key="5">
    <source>
        <dbReference type="SAM" id="SignalP"/>
    </source>
</evidence>
<dbReference type="InterPro" id="IPR011043">
    <property type="entry name" value="Gal_Oxase/kelch_b-propeller"/>
</dbReference>
<dbReference type="PANTHER" id="PTHR46093">
    <property type="entry name" value="ACYL-COA-BINDING DOMAIN-CONTAINING PROTEIN 5"/>
    <property type="match status" value="1"/>
</dbReference>
<keyword evidence="4" id="KW-1133">Transmembrane helix</keyword>
<dbReference type="EMBL" id="CDMY01000770">
    <property type="protein sequence ID" value="CEM33095.1"/>
    <property type="molecule type" value="Genomic_DNA"/>
</dbReference>
<evidence type="ECO:0000256" key="3">
    <source>
        <dbReference type="SAM" id="MobiDB-lite"/>
    </source>
</evidence>
<dbReference type="SUPFAM" id="SSF57184">
    <property type="entry name" value="Growth factor receptor domain"/>
    <property type="match status" value="1"/>
</dbReference>
<feature type="domain" description="Tyrosine-protein kinase ephrin type A/B receptor-like" evidence="6">
    <location>
        <begin position="667"/>
        <end position="712"/>
    </location>
</feature>
<dbReference type="InterPro" id="IPR011641">
    <property type="entry name" value="Tyr-kin_ephrin_A/B_rcpt-like"/>
</dbReference>
<dbReference type="InParanoid" id="A0A0G4GRE8"/>
<dbReference type="STRING" id="1169540.A0A0G4GRE8"/>
<feature type="region of interest" description="Disordered" evidence="3">
    <location>
        <begin position="1308"/>
        <end position="1345"/>
    </location>
</feature>
<proteinExistence type="predicted"/>
<dbReference type="VEuPathDB" id="CryptoDB:Vbra_18472"/>
<evidence type="ECO:0000313" key="7">
    <source>
        <dbReference type="EMBL" id="CEM33095.1"/>
    </source>
</evidence>
<feature type="transmembrane region" description="Helical" evidence="4">
    <location>
        <begin position="752"/>
        <end position="778"/>
    </location>
</feature>
<gene>
    <name evidence="7" type="ORF">Vbra_18472</name>
</gene>
<keyword evidence="4" id="KW-0472">Membrane</keyword>
<feature type="compositionally biased region" description="Pro residues" evidence="3">
    <location>
        <begin position="1229"/>
        <end position="1240"/>
    </location>
</feature>
<dbReference type="OrthoDB" id="413581at2759"/>
<feature type="transmembrane region" description="Helical" evidence="4">
    <location>
        <begin position="799"/>
        <end position="826"/>
    </location>
</feature>
<accession>A0A0G4GRE8</accession>
<dbReference type="SMART" id="SM01411">
    <property type="entry name" value="Ephrin_rec_like"/>
    <property type="match status" value="1"/>
</dbReference>
<keyword evidence="1" id="KW-0880">Kelch repeat</keyword>